<name>A0ABR6GPV6_9BURK</name>
<gene>
    <name evidence="1" type="ORF">FHS28_001087</name>
</gene>
<protein>
    <recommendedName>
        <fullName evidence="3">Colicin D immunity protein domain-containing protein</fullName>
    </recommendedName>
</protein>
<keyword evidence="2" id="KW-1185">Reference proteome</keyword>
<accession>A0ABR6GPV6</accession>
<dbReference type="RefSeq" id="WP_088448723.1">
    <property type="nucleotide sequence ID" value="NZ_JACHXO010000001.1"/>
</dbReference>
<proteinExistence type="predicted"/>
<evidence type="ECO:0000313" key="1">
    <source>
        <dbReference type="EMBL" id="MBB3193722.1"/>
    </source>
</evidence>
<reference evidence="1 2" key="1">
    <citation type="submission" date="2020-08" db="EMBL/GenBank/DDBJ databases">
        <title>Genomic Encyclopedia of Type Strains, Phase III (KMG-III): the genomes of soil and plant-associated and newly described type strains.</title>
        <authorList>
            <person name="Whitman W."/>
        </authorList>
    </citation>
    <scope>NUCLEOTIDE SEQUENCE [LARGE SCALE GENOMIC DNA]</scope>
    <source>
        <strain evidence="1 2">CECT 7247</strain>
    </source>
</reference>
<sequence length="95" mass="11194">MKKYPLLKQILRTIFNAEDGLGQEASIRLYQRSFGNGQKIKELELELRDAFSQTDFSWKEMLCNDEFEVCCLDSENDARELARKLLWAPIFDKQD</sequence>
<dbReference type="Proteomes" id="UP000574369">
    <property type="component" value="Unassembled WGS sequence"/>
</dbReference>
<evidence type="ECO:0008006" key="3">
    <source>
        <dbReference type="Google" id="ProtNLM"/>
    </source>
</evidence>
<organism evidence="1 2">
    <name type="scientific">Roseateles terrae</name>
    <dbReference type="NCBI Taxonomy" id="431060"/>
    <lineage>
        <taxon>Bacteria</taxon>
        <taxon>Pseudomonadati</taxon>
        <taxon>Pseudomonadota</taxon>
        <taxon>Betaproteobacteria</taxon>
        <taxon>Burkholderiales</taxon>
        <taxon>Sphaerotilaceae</taxon>
        <taxon>Roseateles</taxon>
    </lineage>
</organism>
<evidence type="ECO:0000313" key="2">
    <source>
        <dbReference type="Proteomes" id="UP000574369"/>
    </source>
</evidence>
<dbReference type="EMBL" id="JACHXO010000001">
    <property type="protein sequence ID" value="MBB3193722.1"/>
    <property type="molecule type" value="Genomic_DNA"/>
</dbReference>
<comment type="caution">
    <text evidence="1">The sequence shown here is derived from an EMBL/GenBank/DDBJ whole genome shotgun (WGS) entry which is preliminary data.</text>
</comment>